<protein>
    <submittedName>
        <fullName evidence="1">Uncharacterized protein</fullName>
    </submittedName>
</protein>
<evidence type="ECO:0000313" key="1">
    <source>
        <dbReference type="EMBL" id="KAI4369824.1"/>
    </source>
</evidence>
<dbReference type="EMBL" id="CM042884">
    <property type="protein sequence ID" value="KAI4369824.1"/>
    <property type="molecule type" value="Genomic_DNA"/>
</dbReference>
<accession>A0ACB9QTC1</accession>
<proteinExistence type="predicted"/>
<name>A0ACB9QTC1_9MYRT</name>
<comment type="caution">
    <text evidence="1">The sequence shown here is derived from an EMBL/GenBank/DDBJ whole genome shotgun (WGS) entry which is preliminary data.</text>
</comment>
<keyword evidence="2" id="KW-1185">Reference proteome</keyword>
<gene>
    <name evidence="1" type="ORF">MLD38_018227</name>
</gene>
<dbReference type="Proteomes" id="UP001057402">
    <property type="component" value="Chromosome 5"/>
</dbReference>
<sequence length="2494" mass="276446">MSETAPPDDLPLRLIPADVIPPEPNRSPTGSTFDLIPELGGYAWVAYGASSLLVVSHLPSPVSDHEYAVGPIFRQVFQLPSRVSAVSCCSRDGRVAAASGSIVFVYSPVSDRPFGSFCWGQNAVLAQSTKVDALAWTSSGDGLIAGGVDVVLWKNEKSCWEIAWKYKVRLPQTLVSASWSLEGLSATATHPVELQYEEASTHNDRRRVVVCKFVKEHGYMTIELRHPHPVFMIQWRPSTRRQLRKHSKFRDVLLTCCVDGAVRLWTEIDPGRFKKMEKGSVDSNPRPLKFCVVGVIETGYYPSATLDQRLFVRWATEVGQSFLFMEEDCQPFPVEFSESEKHWECEWIVGFGSDSEVKFWALHCLDEFSPLRYPRLVKWKSKELQDARDLVKSTLDQPFMGSQVLISRKNMSEPPSSCSFIKFSTCNSIGWSLLYDQESNSRRDQCASLSPMTSFLSSDDAKSLSVDGHCGKILQLVLHPYACDTGLAMSLDSNGLLLFWTFSIASNYIPCHPTLNSAWNLHSKLVIPHGSSKHTSLAWVPFEMNDDQMFLLGHPCGIDCFIVNISSRGDRNFRWHKLCTIPFFERGFSEEGPAEIFSVPLSSSSRKSFKFSRFILLAAWMKAFRVQGWEITVQCHDLSGSYSERSADIDFTSQSNVLKFEHTFGGKIYQLIVSPSLSKFPEPHCHDPITSCCVVRPSMSFSFLENEKSSVKDSQDKQRAYIMATGCSNGTLKLWNSCKASDGLYLWELVGMAGHRSPISKLSTTDSGHHIAVLHRASNLGSGDSLRVWSAVNIIAGGCLFLEDTIDLDGDVVAMNWSALGNGHQILGVCLLDKLLVYTCKRYGGHYLLRSGQPDPAHAWVCIAYTHISSPVSCFFWGPSLTAVIVHGEFICMFSQWLSPVKSGKFDEDKSLGCQKGNLQDSSITNDGVLYASATAEVLNMSNGHSASGLFPENVCVKPRSILDMTESLCGSLPVYHPEALLFSIYSGRWKRAHTALQHLLAHISSCRKADMSQKCFDIIPQVGLSSYLEGDEIASSKTFGWSSYAHSNLDMVSLEKEKREADTPSHSYASQPFQAGLNSIISSLQSSHWGITFSEKEKIEILAIIDLLGEISDSHSASVYKSLDDPGRRFWIAVRYRQLHFQRKFAKVASLEELSVDSASVCWAFQSECQENILDAFLPKESTWQELRAMGFGLWFNDLTKIRPKMEKMARLQYLKRKDPKDCALLYIALNRVQVLAGLFKLSKDEKDKPLVGFLSRNFQEEKNRAAALKNAYVLLGRHQLELAVGFFLLGGDTSSAVTVCAKNLGDEQLALVICRLVEGGDGPLENNLITKFMLPNAIEKGNYWLASLLEWKLGNYAKSFLNMLSSRNNTIEADHALSDNRTPFLDPSIGLYCLLMAAQNNMKNAVGEHIAAIFGRLATLNTVMALKKMGLPLEALEYLSAKVWREFDNQMDLDIRNSDIITSILVASGCSSSDWLSGDTAVKLESQFKYDLACQHFVKVMREHPSWLNSNAMSGKFSLYYNYVTPNDEKPITLFLGKLHADLRLMEQKFSLSAAFLFRMIATFLYNRGSLFILYGVLHCLKWQEDSHNQTDIIDQLALCLEKQTYKVAMEVSFLFSRFVAACSVICSRLMSHCPENPELDVLPSSTQLLYGRDQVLCALHSLENLRAALRIYYESGYEDLINKCLILMDLLEYLVHFAFVWRQKNSKALLLILQPLLVSLSNGHTPYNVDMTDLKAVISLIDEIMLSSSTDKNVGLSLHMSGREEEHGQNKGVHMIPNDERTAILALSLWQHLSHFVDHKLRIILEMPNGSQIPSSEPGRLPLFPCRSSQSEADSAVISNQMGMLVLCLSHSVKASLLHVSSYHVRQLAALIREKTGNGFQAMTLAWLEESKQAECRAIHEQSSVDSTLELLKDNHEALIYEILWNCWAEPSIISEGLKLEKINWSKCASLKQSTGWRDVHEGSTTGEDLSGTDYQVGNRIGSPITSSHSGTFFSTGNSLLNTWHKEAPVVKEIIHFHIPKDTLKRNGELLEALCINSTDKRKIAVSSNRKGIIFCNMGDGFPCDQRNSKMWEAEWPPHTWADSDMTSVSSSISPSKGNGNIRGVHLQVGGSTSMVSLRSADGSDRTGGGAVGSPIAAETGTSISGWHVQEDEEFVEESATVDNVRSRALSSHPSLPYFLVGSSNTHIYLWEFNKQKAVVTYGVLPSTNVPPPYAIASISAVQFDPCGQRFSTAALDGTICMWQLEVGGRSYNYPTESSICFNGHASDVTYVSSSGSVVAACGYSSNDMNVVMWDMLAPPSTSHASVSCHEGGARSIAVFDNYSGGGSVSPVILTGGKGGDVGLHDFRYIATGKTRRSRSDNGEPNNHEISTGNESTVIGTKSGVENVGGMLWYLPKAHLGSVTKISPIPGTSLFLTGGKDGDVKLWDAKTARLLSHWTKLHERHTFLQPSTRGFGGVVRAGVTDIKVISHGFITCGGDGSVKLVQLRDYS</sequence>
<reference evidence="2" key="1">
    <citation type="journal article" date="2023" name="Front. Plant Sci.">
        <title>Chromosomal-level genome assembly of Melastoma candidum provides insights into trichome evolution.</title>
        <authorList>
            <person name="Zhong Y."/>
            <person name="Wu W."/>
            <person name="Sun C."/>
            <person name="Zou P."/>
            <person name="Liu Y."/>
            <person name="Dai S."/>
            <person name="Zhou R."/>
        </authorList>
    </citation>
    <scope>NUCLEOTIDE SEQUENCE [LARGE SCALE GENOMIC DNA]</scope>
</reference>
<organism evidence="1 2">
    <name type="scientific">Melastoma candidum</name>
    <dbReference type="NCBI Taxonomy" id="119954"/>
    <lineage>
        <taxon>Eukaryota</taxon>
        <taxon>Viridiplantae</taxon>
        <taxon>Streptophyta</taxon>
        <taxon>Embryophyta</taxon>
        <taxon>Tracheophyta</taxon>
        <taxon>Spermatophyta</taxon>
        <taxon>Magnoliopsida</taxon>
        <taxon>eudicotyledons</taxon>
        <taxon>Gunneridae</taxon>
        <taxon>Pentapetalae</taxon>
        <taxon>rosids</taxon>
        <taxon>malvids</taxon>
        <taxon>Myrtales</taxon>
        <taxon>Melastomataceae</taxon>
        <taxon>Melastomatoideae</taxon>
        <taxon>Melastomateae</taxon>
        <taxon>Melastoma</taxon>
    </lineage>
</organism>
<evidence type="ECO:0000313" key="2">
    <source>
        <dbReference type="Proteomes" id="UP001057402"/>
    </source>
</evidence>